<dbReference type="PANTHER" id="PTHR37305">
    <property type="entry name" value="INTEGRAL MEMBRANE PROTEIN-RELATED"/>
    <property type="match status" value="1"/>
</dbReference>
<feature type="transmembrane region" description="Helical" evidence="1">
    <location>
        <begin position="20"/>
        <end position="38"/>
    </location>
</feature>
<feature type="transmembrane region" description="Helical" evidence="1">
    <location>
        <begin position="64"/>
        <end position="85"/>
    </location>
</feature>
<protein>
    <submittedName>
        <fullName evidence="2">ABC transporter permease</fullName>
    </submittedName>
</protein>
<organism evidence="2 3">
    <name type="scientific">Streptomyces sindenensis</name>
    <dbReference type="NCBI Taxonomy" id="67363"/>
    <lineage>
        <taxon>Bacteria</taxon>
        <taxon>Bacillati</taxon>
        <taxon>Actinomycetota</taxon>
        <taxon>Actinomycetes</taxon>
        <taxon>Kitasatosporales</taxon>
        <taxon>Streptomycetaceae</taxon>
        <taxon>Streptomyces</taxon>
    </lineage>
</organism>
<dbReference type="EMBL" id="JBHXOF010000014">
    <property type="protein sequence ID" value="MFD4215618.1"/>
    <property type="molecule type" value="Genomic_DNA"/>
</dbReference>
<evidence type="ECO:0000256" key="1">
    <source>
        <dbReference type="SAM" id="Phobius"/>
    </source>
</evidence>
<feature type="transmembrane region" description="Helical" evidence="1">
    <location>
        <begin position="232"/>
        <end position="251"/>
    </location>
</feature>
<accession>A0ABW6EKG2</accession>
<dbReference type="RefSeq" id="WP_280929278.1">
    <property type="nucleotide sequence ID" value="NZ_JBHXLY010000038.1"/>
</dbReference>
<gene>
    <name evidence="2" type="ORF">ACFWSS_22345</name>
</gene>
<keyword evidence="1" id="KW-0472">Membrane</keyword>
<feature type="transmembrane region" description="Helical" evidence="1">
    <location>
        <begin position="118"/>
        <end position="143"/>
    </location>
</feature>
<sequence length="258" mass="27261">MSAEPLAVFGKALRDQRRGLVFWGAGLALVTLMYTSSFDPDKVTESASGFQKALALDDLATGAGFLRATVLGMIVPLLLLVYVTLTGSKAVAGEEETGLLDLYLAQPIDRSQLLVQRFAATCLAVLGFSVVVLLELLVLNSALDMKVEFGNLLVTVIGLALLVITFAAVAFATGAITGRRSLTLGITAGYGAFSFIVNALASQSEAIEPLKYLSAFHYYLGGSPLREGFDPAMLVLLLAPAVLLGLGLARFKSRDLNV</sequence>
<dbReference type="Pfam" id="PF12679">
    <property type="entry name" value="ABC2_membrane_2"/>
    <property type="match status" value="1"/>
</dbReference>
<feature type="transmembrane region" description="Helical" evidence="1">
    <location>
        <begin position="149"/>
        <end position="170"/>
    </location>
</feature>
<keyword evidence="1" id="KW-1133">Transmembrane helix</keyword>
<evidence type="ECO:0000313" key="3">
    <source>
        <dbReference type="Proteomes" id="UP001598251"/>
    </source>
</evidence>
<dbReference type="PANTHER" id="PTHR37305:SF1">
    <property type="entry name" value="MEMBRANE PROTEIN"/>
    <property type="match status" value="1"/>
</dbReference>
<feature type="transmembrane region" description="Helical" evidence="1">
    <location>
        <begin position="182"/>
        <end position="201"/>
    </location>
</feature>
<keyword evidence="1" id="KW-0812">Transmembrane</keyword>
<reference evidence="2 3" key="1">
    <citation type="submission" date="2024-09" db="EMBL/GenBank/DDBJ databases">
        <title>The Natural Products Discovery Center: Release of the First 8490 Sequenced Strains for Exploring Actinobacteria Biosynthetic Diversity.</title>
        <authorList>
            <person name="Kalkreuter E."/>
            <person name="Kautsar S.A."/>
            <person name="Yang D."/>
            <person name="Bader C.D."/>
            <person name="Teijaro C.N."/>
            <person name="Fluegel L."/>
            <person name="Davis C.M."/>
            <person name="Simpson J.R."/>
            <person name="Lauterbach L."/>
            <person name="Steele A.D."/>
            <person name="Gui C."/>
            <person name="Meng S."/>
            <person name="Li G."/>
            <person name="Viehrig K."/>
            <person name="Ye F."/>
            <person name="Su P."/>
            <person name="Kiefer A.F."/>
            <person name="Nichols A."/>
            <person name="Cepeda A.J."/>
            <person name="Yan W."/>
            <person name="Fan B."/>
            <person name="Jiang Y."/>
            <person name="Adhikari A."/>
            <person name="Zheng C.-J."/>
            <person name="Schuster L."/>
            <person name="Cowan T.M."/>
            <person name="Smanski M.J."/>
            <person name="Chevrette M.G."/>
            <person name="De Carvalho L.P.S."/>
            <person name="Shen B."/>
        </authorList>
    </citation>
    <scope>NUCLEOTIDE SEQUENCE [LARGE SCALE GENOMIC DNA]</scope>
    <source>
        <strain evidence="2 3">NPDC058546</strain>
    </source>
</reference>
<comment type="caution">
    <text evidence="2">The sequence shown here is derived from an EMBL/GenBank/DDBJ whole genome shotgun (WGS) entry which is preliminary data.</text>
</comment>
<proteinExistence type="predicted"/>
<name>A0ABW6EKG2_9ACTN</name>
<keyword evidence="3" id="KW-1185">Reference proteome</keyword>
<dbReference type="Proteomes" id="UP001598251">
    <property type="component" value="Unassembled WGS sequence"/>
</dbReference>
<evidence type="ECO:0000313" key="2">
    <source>
        <dbReference type="EMBL" id="MFD4215618.1"/>
    </source>
</evidence>